<dbReference type="AlphaFoldDB" id="A0A0B6ZSX0"/>
<accession>A0A0B6ZSX0</accession>
<dbReference type="EMBL" id="HACG01024813">
    <property type="protein sequence ID" value="CEK71678.1"/>
    <property type="molecule type" value="Transcribed_RNA"/>
</dbReference>
<evidence type="ECO:0000313" key="1">
    <source>
        <dbReference type="EMBL" id="CEK71678.1"/>
    </source>
</evidence>
<gene>
    <name evidence="1" type="primary">ORF79394</name>
</gene>
<reference evidence="1" key="1">
    <citation type="submission" date="2014-12" db="EMBL/GenBank/DDBJ databases">
        <title>Insight into the proteome of Arion vulgaris.</title>
        <authorList>
            <person name="Aradska J."/>
            <person name="Bulat T."/>
            <person name="Smidak R."/>
            <person name="Sarate P."/>
            <person name="Gangsoo J."/>
            <person name="Sialana F."/>
            <person name="Bilban M."/>
            <person name="Lubec G."/>
        </authorList>
    </citation>
    <scope>NUCLEOTIDE SEQUENCE</scope>
    <source>
        <tissue evidence="1">Skin</tissue>
    </source>
</reference>
<proteinExistence type="predicted"/>
<protein>
    <submittedName>
        <fullName evidence="1">Uncharacterized protein</fullName>
    </submittedName>
</protein>
<organism evidence="1">
    <name type="scientific">Arion vulgaris</name>
    <dbReference type="NCBI Taxonomy" id="1028688"/>
    <lineage>
        <taxon>Eukaryota</taxon>
        <taxon>Metazoa</taxon>
        <taxon>Spiralia</taxon>
        <taxon>Lophotrochozoa</taxon>
        <taxon>Mollusca</taxon>
        <taxon>Gastropoda</taxon>
        <taxon>Heterobranchia</taxon>
        <taxon>Euthyneura</taxon>
        <taxon>Panpulmonata</taxon>
        <taxon>Eupulmonata</taxon>
        <taxon>Stylommatophora</taxon>
        <taxon>Helicina</taxon>
        <taxon>Arionoidea</taxon>
        <taxon>Arionidae</taxon>
        <taxon>Arion</taxon>
    </lineage>
</organism>
<name>A0A0B6ZSX0_9EUPU</name>
<sequence>MPANPEYAVSVGHINAPKVSSMSGKPLALANRPLSFNSCFTGVNTSYYPQSNQVGRSPSPPTIISLMNSSSSQQLPPACGARQLSKLKRFLTT</sequence>
<feature type="non-terminal residue" evidence="1">
    <location>
        <position position="93"/>
    </location>
</feature>